<name>A0ABT0LJ68_9GAMM</name>
<comment type="caution">
    <text evidence="15">The sequence shown here is derived from an EMBL/GenBank/DDBJ whole genome shotgun (WGS) entry which is preliminary data.</text>
</comment>
<organism evidence="15 16">
    <name type="scientific">Shewanella surugensis</name>
    <dbReference type="NCBI Taxonomy" id="212020"/>
    <lineage>
        <taxon>Bacteria</taxon>
        <taxon>Pseudomonadati</taxon>
        <taxon>Pseudomonadota</taxon>
        <taxon>Gammaproteobacteria</taxon>
        <taxon>Alteromonadales</taxon>
        <taxon>Shewanellaceae</taxon>
        <taxon>Shewanella</taxon>
    </lineage>
</organism>
<evidence type="ECO:0000256" key="8">
    <source>
        <dbReference type="ARBA" id="ARBA00022982"/>
    </source>
</evidence>
<feature type="domain" description="Cytochrome b561 bacterial/Ni-hydrogenase" evidence="14">
    <location>
        <begin position="11"/>
        <end position="176"/>
    </location>
</feature>
<proteinExistence type="inferred from homology"/>
<evidence type="ECO:0000256" key="2">
    <source>
        <dbReference type="ARBA" id="ARBA00004651"/>
    </source>
</evidence>
<protein>
    <submittedName>
        <fullName evidence="15">Cytochrome b/b6 domain-containing protein</fullName>
    </submittedName>
</protein>
<evidence type="ECO:0000256" key="11">
    <source>
        <dbReference type="ARBA" id="ARBA00023136"/>
    </source>
</evidence>
<evidence type="ECO:0000256" key="1">
    <source>
        <dbReference type="ARBA" id="ARBA00001970"/>
    </source>
</evidence>
<feature type="transmembrane region" description="Helical" evidence="13">
    <location>
        <begin position="45"/>
        <end position="65"/>
    </location>
</feature>
<dbReference type="PANTHER" id="PTHR30529">
    <property type="entry name" value="CYTOCHROME B561"/>
    <property type="match status" value="1"/>
</dbReference>
<keyword evidence="4" id="KW-1003">Cell membrane</keyword>
<keyword evidence="11 13" id="KW-0472">Membrane</keyword>
<comment type="cofactor">
    <cofactor evidence="1">
        <name>heme b</name>
        <dbReference type="ChEBI" id="CHEBI:60344"/>
    </cofactor>
</comment>
<evidence type="ECO:0000256" key="13">
    <source>
        <dbReference type="SAM" id="Phobius"/>
    </source>
</evidence>
<evidence type="ECO:0000256" key="4">
    <source>
        <dbReference type="ARBA" id="ARBA00022475"/>
    </source>
</evidence>
<keyword evidence="16" id="KW-1185">Reference proteome</keyword>
<evidence type="ECO:0000256" key="5">
    <source>
        <dbReference type="ARBA" id="ARBA00022617"/>
    </source>
</evidence>
<sequence length="177" mass="21155">MLSNKNESQEYDFLSKLFHWFMAIIIVYTMLAGFSLHIIDEHSSLWFFISQLNISLAFLSALIFIPRWVWSFFRTEPAQVTMPTLQRNVANMFHSLLYLLMFFVYITGFLMLSEPVVILGHLNYVNPLIQHDNICDLFFIFHRFSCYFLFFLIIIHVLAVIKHQYIDKNHLLNKMLF</sequence>
<dbReference type="InterPro" id="IPR052168">
    <property type="entry name" value="Cytochrome_b561_oxidase"/>
</dbReference>
<evidence type="ECO:0000256" key="10">
    <source>
        <dbReference type="ARBA" id="ARBA00023004"/>
    </source>
</evidence>
<dbReference type="Gene3D" id="1.20.950.20">
    <property type="entry name" value="Transmembrane di-heme cytochromes, Chain C"/>
    <property type="match status" value="1"/>
</dbReference>
<keyword evidence="8" id="KW-0249">Electron transport</keyword>
<keyword evidence="7" id="KW-0479">Metal-binding</keyword>
<dbReference type="PANTHER" id="PTHR30529:SF1">
    <property type="entry name" value="CYTOCHROME B561 HOMOLOG 2"/>
    <property type="match status" value="1"/>
</dbReference>
<dbReference type="RefSeq" id="WP_248943190.1">
    <property type="nucleotide sequence ID" value="NZ_JAKIKS010000207.1"/>
</dbReference>
<dbReference type="Proteomes" id="UP001203423">
    <property type="component" value="Unassembled WGS sequence"/>
</dbReference>
<feature type="transmembrane region" description="Helical" evidence="13">
    <location>
        <begin position="20"/>
        <end position="39"/>
    </location>
</feature>
<comment type="similarity">
    <text evidence="12">Belongs to the cytochrome b561 family.</text>
</comment>
<accession>A0ABT0LJ68</accession>
<dbReference type="SUPFAM" id="SSF81342">
    <property type="entry name" value="Transmembrane di-heme cytochromes"/>
    <property type="match status" value="1"/>
</dbReference>
<evidence type="ECO:0000256" key="12">
    <source>
        <dbReference type="ARBA" id="ARBA00037975"/>
    </source>
</evidence>
<evidence type="ECO:0000256" key="9">
    <source>
        <dbReference type="ARBA" id="ARBA00022989"/>
    </source>
</evidence>
<evidence type="ECO:0000256" key="7">
    <source>
        <dbReference type="ARBA" id="ARBA00022723"/>
    </source>
</evidence>
<keyword evidence="10" id="KW-0408">Iron</keyword>
<dbReference type="Pfam" id="PF01292">
    <property type="entry name" value="Ni_hydr_CYTB"/>
    <property type="match status" value="1"/>
</dbReference>
<evidence type="ECO:0000259" key="14">
    <source>
        <dbReference type="Pfam" id="PF01292"/>
    </source>
</evidence>
<keyword evidence="9 13" id="KW-1133">Transmembrane helix</keyword>
<keyword evidence="6 13" id="KW-0812">Transmembrane</keyword>
<dbReference type="InterPro" id="IPR016174">
    <property type="entry name" value="Di-haem_cyt_TM"/>
</dbReference>
<keyword evidence="5" id="KW-0349">Heme</keyword>
<reference evidence="15 16" key="1">
    <citation type="submission" date="2022-01" db="EMBL/GenBank/DDBJ databases">
        <title>Whole genome-based taxonomy of the Shewanellaceae.</title>
        <authorList>
            <person name="Martin-Rodriguez A.J."/>
        </authorList>
    </citation>
    <scope>NUCLEOTIDE SEQUENCE [LARGE SCALE GENOMIC DNA]</scope>
    <source>
        <strain evidence="15 16">DSM 17177</strain>
    </source>
</reference>
<dbReference type="EMBL" id="JAKIKS010000207">
    <property type="protein sequence ID" value="MCL1127756.1"/>
    <property type="molecule type" value="Genomic_DNA"/>
</dbReference>
<feature type="transmembrane region" description="Helical" evidence="13">
    <location>
        <begin position="140"/>
        <end position="161"/>
    </location>
</feature>
<evidence type="ECO:0000313" key="16">
    <source>
        <dbReference type="Proteomes" id="UP001203423"/>
    </source>
</evidence>
<evidence type="ECO:0000256" key="6">
    <source>
        <dbReference type="ARBA" id="ARBA00022692"/>
    </source>
</evidence>
<comment type="subcellular location">
    <subcellularLocation>
        <location evidence="2">Cell membrane</location>
        <topology evidence="2">Multi-pass membrane protein</topology>
    </subcellularLocation>
</comment>
<evidence type="ECO:0000313" key="15">
    <source>
        <dbReference type="EMBL" id="MCL1127756.1"/>
    </source>
</evidence>
<evidence type="ECO:0000256" key="3">
    <source>
        <dbReference type="ARBA" id="ARBA00022448"/>
    </source>
</evidence>
<gene>
    <name evidence="15" type="ORF">L2764_25645</name>
</gene>
<feature type="transmembrane region" description="Helical" evidence="13">
    <location>
        <begin position="96"/>
        <end position="120"/>
    </location>
</feature>
<dbReference type="InterPro" id="IPR011577">
    <property type="entry name" value="Cyt_b561_bac/Ni-Hgenase"/>
</dbReference>
<keyword evidence="3" id="KW-0813">Transport</keyword>